<comment type="caution">
    <text evidence="1">The sequence shown here is derived from an EMBL/GenBank/DDBJ whole genome shotgun (WGS) entry which is preliminary data.</text>
</comment>
<organism evidence="1 2">
    <name type="scientific">Polyangium sorediatum</name>
    <dbReference type="NCBI Taxonomy" id="889274"/>
    <lineage>
        <taxon>Bacteria</taxon>
        <taxon>Pseudomonadati</taxon>
        <taxon>Myxococcota</taxon>
        <taxon>Polyangia</taxon>
        <taxon>Polyangiales</taxon>
        <taxon>Polyangiaceae</taxon>
        <taxon>Polyangium</taxon>
    </lineage>
</organism>
<name>A0ABT6P5J7_9BACT</name>
<gene>
    <name evidence="1" type="ORF">QHF89_40275</name>
</gene>
<keyword evidence="2" id="KW-1185">Reference proteome</keyword>
<evidence type="ECO:0000313" key="2">
    <source>
        <dbReference type="Proteomes" id="UP001160301"/>
    </source>
</evidence>
<dbReference type="Proteomes" id="UP001160301">
    <property type="component" value="Unassembled WGS sequence"/>
</dbReference>
<sequence>MSPSGTYSAIDPAAANTTPLFRYQFTPTTHLACCTVVRGETLYFPGNVIEGGTVRSALLAFDAVTLTLDGAPIGVASGFLYYRHNHEAKRVPTAGGVAETPHAVAPSFGDPRDDVAAVVDIKACRDRPAAGPAGPRRPARPPSS</sequence>
<dbReference type="EMBL" id="JARZHI010000066">
    <property type="protein sequence ID" value="MDI1435811.1"/>
    <property type="molecule type" value="Genomic_DNA"/>
</dbReference>
<proteinExistence type="predicted"/>
<reference evidence="1 2" key="1">
    <citation type="submission" date="2023-04" db="EMBL/GenBank/DDBJ databases">
        <title>The genome sequence of Polyangium sorediatum DSM14670.</title>
        <authorList>
            <person name="Zhang X."/>
        </authorList>
    </citation>
    <scope>NUCLEOTIDE SEQUENCE [LARGE SCALE GENOMIC DNA]</scope>
    <source>
        <strain evidence="1 2">DSM 14670</strain>
    </source>
</reference>
<dbReference type="RefSeq" id="WP_284721551.1">
    <property type="nucleotide sequence ID" value="NZ_JARZHI010000066.1"/>
</dbReference>
<accession>A0ABT6P5J7</accession>
<protein>
    <submittedName>
        <fullName evidence="1">Uncharacterized protein</fullName>
    </submittedName>
</protein>
<evidence type="ECO:0000313" key="1">
    <source>
        <dbReference type="EMBL" id="MDI1435811.1"/>
    </source>
</evidence>